<organism evidence="2 3">
    <name type="scientific">Symbiodinium pilosum</name>
    <name type="common">Dinoflagellate</name>
    <dbReference type="NCBI Taxonomy" id="2952"/>
    <lineage>
        <taxon>Eukaryota</taxon>
        <taxon>Sar</taxon>
        <taxon>Alveolata</taxon>
        <taxon>Dinophyceae</taxon>
        <taxon>Suessiales</taxon>
        <taxon>Symbiodiniaceae</taxon>
        <taxon>Symbiodinium</taxon>
    </lineage>
</organism>
<evidence type="ECO:0000313" key="3">
    <source>
        <dbReference type="Proteomes" id="UP000649617"/>
    </source>
</evidence>
<comment type="caution">
    <text evidence="2">The sequence shown here is derived from an EMBL/GenBank/DDBJ whole genome shotgun (WGS) entry which is preliminary data.</text>
</comment>
<dbReference type="OrthoDB" id="447003at2759"/>
<evidence type="ECO:0000313" key="2">
    <source>
        <dbReference type="EMBL" id="CAE7480188.1"/>
    </source>
</evidence>
<sequence>MAILPNILPPPGLEGVSSVGKAGKRRRGTHPSPAKLLRDAARQQRLLTRAGHSGAANLTPCDASSDFVPRLVGAVQSLVLSSGGVLHEAFHACSRAVKTKGRVRDIFPLPLLARWPTNVLLKHTGAEPALVFANFCLVSLNALWADFKEGRLLAAVKAVKPTAPQLQVQVHVAEKVARMLTRSQLSAGSSWTWCGAFDKFEQGSFVQSQPLVGAAVDLPRKAATCDPVLHVPAELREMLRNASSIFPAVPAGELGPCCRHQEDPEQYAILIAREVKCGKIRLRRQANGVAPIFAVGKSAAGRQRKIWNGSELSSIAAKPPPPPRLANPSSFLDLHVGTDTPVFYSKRDAETFFDVLKVPDELCPWFGQPPLSAGELMQAGNFTVELLASLTDDLHGSSLREDDLLVPVSMVWPMGFSWSSTIAQNTTIACVKAAEDAILAMEHPVPHDQSELCMVATDDTVFMHRDRKKGLATLARFDSSLDNAGIPRNLGKDITLVEQVTALGCDISSRPHVAEPTIPKLMTCISAVLDVLDRRAASPKALHGLLGLLQWLCLLQRPVFGVFDNIYKFVSHEPGRRPAEIPDKVLKELAVALGLLPLLCVRLDKQYANDLLACDAAPEFGFGVSVKTCSDDLLHRLGCLAERCGDYVRVHKEPGEMEKSRLGTPHRLPLRKRDFRTLVSAPAKWKAHSSTLEGHALLLTLKWLSRSAKKHHKKVVVLVDAKAVLGAVAKGRTSAPGLRSVVRAIGAHELACDWIAVACPVRGELVRTD</sequence>
<dbReference type="Proteomes" id="UP000649617">
    <property type="component" value="Unassembled WGS sequence"/>
</dbReference>
<gene>
    <name evidence="2" type="ORF">SPIL2461_LOCUS12242</name>
</gene>
<proteinExistence type="predicted"/>
<name>A0A812SIE5_SYMPI</name>
<reference evidence="2" key="1">
    <citation type="submission" date="2021-02" db="EMBL/GenBank/DDBJ databases">
        <authorList>
            <person name="Dougan E. K."/>
            <person name="Rhodes N."/>
            <person name="Thang M."/>
            <person name="Chan C."/>
        </authorList>
    </citation>
    <scope>NUCLEOTIDE SEQUENCE</scope>
</reference>
<feature type="non-terminal residue" evidence="2">
    <location>
        <position position="769"/>
    </location>
</feature>
<feature type="region of interest" description="Disordered" evidence="1">
    <location>
        <begin position="14"/>
        <end position="33"/>
    </location>
</feature>
<dbReference type="AlphaFoldDB" id="A0A812SIE5"/>
<evidence type="ECO:0000256" key="1">
    <source>
        <dbReference type="SAM" id="MobiDB-lite"/>
    </source>
</evidence>
<accession>A0A812SIE5</accession>
<dbReference type="EMBL" id="CAJNIZ010024870">
    <property type="protein sequence ID" value="CAE7480188.1"/>
    <property type="molecule type" value="Genomic_DNA"/>
</dbReference>
<keyword evidence="3" id="KW-1185">Reference proteome</keyword>
<protein>
    <submittedName>
        <fullName evidence="2">Uncharacterized protein</fullName>
    </submittedName>
</protein>